<dbReference type="PRINTS" id="PR00756">
    <property type="entry name" value="ALADIPTASE"/>
</dbReference>
<dbReference type="EMBL" id="JACEIK010004640">
    <property type="protein sequence ID" value="MCD9646016.1"/>
    <property type="molecule type" value="Genomic_DNA"/>
</dbReference>
<evidence type="ECO:0000259" key="1">
    <source>
        <dbReference type="Pfam" id="PF17900"/>
    </source>
</evidence>
<dbReference type="CDD" id="cd09601">
    <property type="entry name" value="M1_APN-Q_like"/>
    <property type="match status" value="1"/>
</dbReference>
<dbReference type="Proteomes" id="UP000823775">
    <property type="component" value="Unassembled WGS sequence"/>
</dbReference>
<dbReference type="Pfam" id="PF17900">
    <property type="entry name" value="Peptidase_M1_N"/>
    <property type="match status" value="1"/>
</dbReference>
<dbReference type="InterPro" id="IPR042097">
    <property type="entry name" value="Aminopeptidase_N-like_N_sf"/>
</dbReference>
<feature type="domain" description="Aminopeptidase N-like N-terminal" evidence="1">
    <location>
        <begin position="19"/>
        <end position="202"/>
    </location>
</feature>
<name>A0ABS8VFI8_DATST</name>
<dbReference type="Gene3D" id="3.30.2010.30">
    <property type="match status" value="1"/>
</dbReference>
<comment type="caution">
    <text evidence="2">The sequence shown here is derived from an EMBL/GenBank/DDBJ whole genome shotgun (WGS) entry which is preliminary data.</text>
</comment>
<dbReference type="Gene3D" id="2.60.40.1730">
    <property type="entry name" value="tricorn interacting facor f3 domain"/>
    <property type="match status" value="1"/>
</dbReference>
<sequence length="255" mass="28551">MENKYYQFKGQPRLPKFAVPKRYDLRLKPDLVTCKFAGAVDISLDVVSDTKFIVLNAVELSVDPKSVHFKSSNKVFEALEVGLIVEDEIVVVDFGESLPLGLGVLSMAFEGTLNDRMKGFYRSTYEHNGEKRNMAVTQFEPADARRCFPCWDEPACKATFKITLEVPSELVALSNMPIEEEKVMGNLTTVHYQESPIMSTYLVAIVVGLFDYVEDHTSDGIPVRVYCQVGKANQGNFALNVAVKTLPLFKEYASL</sequence>
<dbReference type="InterPro" id="IPR045357">
    <property type="entry name" value="Aminopeptidase_N-like_N"/>
</dbReference>
<dbReference type="InterPro" id="IPR050344">
    <property type="entry name" value="Peptidase_M1_aminopeptidases"/>
</dbReference>
<dbReference type="SUPFAM" id="SSF63737">
    <property type="entry name" value="Leukotriene A4 hydrolase N-terminal domain"/>
    <property type="match status" value="1"/>
</dbReference>
<accession>A0ABS8VFI8</accession>
<organism evidence="2 3">
    <name type="scientific">Datura stramonium</name>
    <name type="common">Jimsonweed</name>
    <name type="synonym">Common thornapple</name>
    <dbReference type="NCBI Taxonomy" id="4076"/>
    <lineage>
        <taxon>Eukaryota</taxon>
        <taxon>Viridiplantae</taxon>
        <taxon>Streptophyta</taxon>
        <taxon>Embryophyta</taxon>
        <taxon>Tracheophyta</taxon>
        <taxon>Spermatophyta</taxon>
        <taxon>Magnoliopsida</taxon>
        <taxon>eudicotyledons</taxon>
        <taxon>Gunneridae</taxon>
        <taxon>Pentapetalae</taxon>
        <taxon>asterids</taxon>
        <taxon>lamiids</taxon>
        <taxon>Solanales</taxon>
        <taxon>Solanaceae</taxon>
        <taxon>Solanoideae</taxon>
        <taxon>Datureae</taxon>
        <taxon>Datura</taxon>
    </lineage>
</organism>
<evidence type="ECO:0000313" key="2">
    <source>
        <dbReference type="EMBL" id="MCD9646016.1"/>
    </source>
</evidence>
<gene>
    <name evidence="2" type="primary">APM1_2</name>
    <name evidence="2" type="ORF">HAX54_035524</name>
</gene>
<evidence type="ECO:0000313" key="3">
    <source>
        <dbReference type="Proteomes" id="UP000823775"/>
    </source>
</evidence>
<protein>
    <submittedName>
        <fullName evidence="2">AP-1 complex subunit mu-1-Iike</fullName>
    </submittedName>
</protein>
<proteinExistence type="predicted"/>
<dbReference type="InterPro" id="IPR001930">
    <property type="entry name" value="Peptidase_M1"/>
</dbReference>
<dbReference type="PANTHER" id="PTHR11533:SF174">
    <property type="entry name" value="PUROMYCIN-SENSITIVE AMINOPEPTIDASE-RELATED"/>
    <property type="match status" value="1"/>
</dbReference>
<dbReference type="PANTHER" id="PTHR11533">
    <property type="entry name" value="PROTEASE M1 ZINC METALLOPROTEASE"/>
    <property type="match status" value="1"/>
</dbReference>
<reference evidence="2 3" key="1">
    <citation type="journal article" date="2021" name="BMC Genomics">
        <title>Datura genome reveals duplications of psychoactive alkaloid biosynthetic genes and high mutation rate following tissue culture.</title>
        <authorList>
            <person name="Rajewski A."/>
            <person name="Carter-House D."/>
            <person name="Stajich J."/>
            <person name="Litt A."/>
        </authorList>
    </citation>
    <scope>NUCLEOTIDE SEQUENCE [LARGE SCALE GENOMIC DNA]</scope>
    <source>
        <strain evidence="2">AR-01</strain>
    </source>
</reference>
<dbReference type="InterPro" id="IPR034016">
    <property type="entry name" value="M1_APN-typ"/>
</dbReference>
<keyword evidence="3" id="KW-1185">Reference proteome</keyword>